<accession>A0ABP9VUG6</accession>
<comment type="caution">
    <text evidence="3">The sequence shown here is derived from an EMBL/GenBank/DDBJ whole genome shotgun (WGS) entry which is preliminary data.</text>
</comment>
<dbReference type="CDD" id="cd16345">
    <property type="entry name" value="LMWP_ArsC"/>
    <property type="match status" value="1"/>
</dbReference>
<dbReference type="InterPro" id="IPR023485">
    <property type="entry name" value="Ptyr_pPase"/>
</dbReference>
<dbReference type="PANTHER" id="PTHR43428">
    <property type="entry name" value="ARSENATE REDUCTASE"/>
    <property type="match status" value="1"/>
</dbReference>
<reference evidence="3 4" key="1">
    <citation type="submission" date="2024-02" db="EMBL/GenBank/DDBJ databases">
        <title>Rhodopirellula caenicola NBRC 110016.</title>
        <authorList>
            <person name="Ichikawa N."/>
            <person name="Katano-Makiyama Y."/>
            <person name="Hidaka K."/>
        </authorList>
    </citation>
    <scope>NUCLEOTIDE SEQUENCE [LARGE SCALE GENOMIC DNA]</scope>
    <source>
        <strain evidence="3 4">NBRC 110016</strain>
    </source>
</reference>
<gene>
    <name evidence="3" type="primary">arsC_2</name>
    <name evidence="3" type="ORF">Rcae01_02883</name>
</gene>
<sequence length="150" mass="17182">MSKPVVLFLCEGNSARSQMAEAFLRKHAGNRFEIHSAGLNPRDIHPMTIRVMDEVGISLQGHRSKSLTEYLGKLAVRHVIIVCEYDENSCPHVWPFTRHTIHWPFEDPAAAEGSERERLDRFRAVRNTIEEHIVQWVRRGGADAEESRLA</sequence>
<evidence type="ECO:0000313" key="4">
    <source>
        <dbReference type="Proteomes" id="UP001416858"/>
    </source>
</evidence>
<feature type="domain" description="Phosphotyrosine protein phosphatase I" evidence="2">
    <location>
        <begin position="4"/>
        <end position="139"/>
    </location>
</feature>
<dbReference type="InterPro" id="IPR036196">
    <property type="entry name" value="Ptyr_pPase_sf"/>
</dbReference>
<proteinExistence type="predicted"/>
<dbReference type="Gene3D" id="3.40.50.2300">
    <property type="match status" value="1"/>
</dbReference>
<dbReference type="EMBL" id="BAABRO010000005">
    <property type="protein sequence ID" value="GAA5507427.1"/>
    <property type="molecule type" value="Genomic_DNA"/>
</dbReference>
<dbReference type="RefSeq" id="WP_345684289.1">
    <property type="nucleotide sequence ID" value="NZ_BAABRO010000005.1"/>
</dbReference>
<name>A0ABP9VUG6_9BACT</name>
<dbReference type="SMART" id="SM00226">
    <property type="entry name" value="LMWPc"/>
    <property type="match status" value="1"/>
</dbReference>
<keyword evidence="4" id="KW-1185">Reference proteome</keyword>
<dbReference type="Proteomes" id="UP001416858">
    <property type="component" value="Unassembled WGS sequence"/>
</dbReference>
<protein>
    <submittedName>
        <fullName evidence="3">Arsenate reductase</fullName>
    </submittedName>
</protein>
<evidence type="ECO:0000256" key="1">
    <source>
        <dbReference type="ARBA" id="ARBA00022849"/>
    </source>
</evidence>
<keyword evidence="1" id="KW-0059">Arsenical resistance</keyword>
<dbReference type="Pfam" id="PF01451">
    <property type="entry name" value="LMWPc"/>
    <property type="match status" value="1"/>
</dbReference>
<evidence type="ECO:0000313" key="3">
    <source>
        <dbReference type="EMBL" id="GAA5507427.1"/>
    </source>
</evidence>
<dbReference type="SUPFAM" id="SSF52788">
    <property type="entry name" value="Phosphotyrosine protein phosphatases I"/>
    <property type="match status" value="1"/>
</dbReference>
<dbReference type="PANTHER" id="PTHR43428:SF1">
    <property type="entry name" value="ARSENATE REDUCTASE"/>
    <property type="match status" value="1"/>
</dbReference>
<organism evidence="3 4">
    <name type="scientific">Novipirellula caenicola</name>
    <dbReference type="NCBI Taxonomy" id="1536901"/>
    <lineage>
        <taxon>Bacteria</taxon>
        <taxon>Pseudomonadati</taxon>
        <taxon>Planctomycetota</taxon>
        <taxon>Planctomycetia</taxon>
        <taxon>Pirellulales</taxon>
        <taxon>Pirellulaceae</taxon>
        <taxon>Novipirellula</taxon>
    </lineage>
</organism>
<evidence type="ECO:0000259" key="2">
    <source>
        <dbReference type="SMART" id="SM00226"/>
    </source>
</evidence>